<feature type="region of interest" description="Disordered" evidence="1">
    <location>
        <begin position="413"/>
        <end position="464"/>
    </location>
</feature>
<organism evidence="3">
    <name type="scientific">Eutreptiella gymnastica</name>
    <dbReference type="NCBI Taxonomy" id="73025"/>
    <lineage>
        <taxon>Eukaryota</taxon>
        <taxon>Discoba</taxon>
        <taxon>Euglenozoa</taxon>
        <taxon>Euglenida</taxon>
        <taxon>Spirocuta</taxon>
        <taxon>Euglenophyceae</taxon>
        <taxon>Eutreptiales</taxon>
        <taxon>Eutreptiaceae</taxon>
        <taxon>Eutreptiella</taxon>
    </lineage>
</organism>
<dbReference type="EMBL" id="HBGA01131316">
    <property type="protein sequence ID" value="CAD9037501.1"/>
    <property type="molecule type" value="Transcribed_RNA"/>
</dbReference>
<reference evidence="3" key="1">
    <citation type="submission" date="2021-01" db="EMBL/GenBank/DDBJ databases">
        <authorList>
            <person name="Corre E."/>
            <person name="Pelletier E."/>
            <person name="Niang G."/>
            <person name="Scheremetjew M."/>
            <person name="Finn R."/>
            <person name="Kale V."/>
            <person name="Holt S."/>
            <person name="Cochrane G."/>
            <person name="Meng A."/>
            <person name="Brown T."/>
            <person name="Cohen L."/>
        </authorList>
    </citation>
    <scope>NUCLEOTIDE SEQUENCE</scope>
    <source>
        <strain evidence="3">NIES-381</strain>
    </source>
</reference>
<evidence type="ECO:0000313" key="3">
    <source>
        <dbReference type="EMBL" id="CAD9037501.1"/>
    </source>
</evidence>
<sequence>MKPSIVFFFMASVFVDLTSGQITKVGSGIINQESCLITQAGARTPSNCYLTGAKILTFHGSTGTFSNVPGSLSVTLTRLTGTAGANEPTCDASCYHCQAASGGSFAQCGLYHPVGTANGQFTLTVSKNGVQVGSINVYLAAPVAPVVASVHGCGDMANQRRPKQCKNGQTVSIWGSEFDFGDVTRNQISFAPNSYGVLSSVHHLPFCSGPYYISAPPHGYMLCNLTYPPGCFGEYAVRIATQGQPNVYEANVEVTVTVGTMTPTPSPTPTSTQTPTHTASPTESFTSTRTRTTSATPSASPTTSETQSRTATSTSTATLSPTPTPSPSASATVTRTPTVTETATITMTDTATTSETATATSSMTRSPTPTGTVTRTQTVTYTTTPTASESASMSTTASPTLSISYTQTITPTVTDTVSTSGTSTPTFTSSFSGTDTVIPTYTPTSTSTPSPSPTGTPSPTETATPTLTHTHVPHWSQDLRFTFHVDPDLWTEPMWLAFKTGIANAAKLYMMGMGHDNVEIRGIRFAEDAEQHRRLGYSVVTWRIIGFGFGIQHQSAEMIALGLFNKMPEVNYHMTKTGLAYIPDSLAFVPEPIPPTCRDCSANTERDFTGLASPLKCHYDVGGKTMLASAWPSAVTTDGCKNLESFTHSIVEV</sequence>
<feature type="region of interest" description="Disordered" evidence="1">
    <location>
        <begin position="259"/>
        <end position="373"/>
    </location>
</feature>
<name>A0A7S1JAA1_9EUGL</name>
<evidence type="ECO:0000256" key="2">
    <source>
        <dbReference type="SAM" id="SignalP"/>
    </source>
</evidence>
<keyword evidence="2" id="KW-0732">Signal</keyword>
<protein>
    <submittedName>
        <fullName evidence="3">Uncharacterized protein</fullName>
    </submittedName>
</protein>
<feature type="chain" id="PRO_5030722959" evidence="2">
    <location>
        <begin position="21"/>
        <end position="653"/>
    </location>
</feature>
<evidence type="ECO:0000256" key="1">
    <source>
        <dbReference type="SAM" id="MobiDB-lite"/>
    </source>
</evidence>
<feature type="signal peptide" evidence="2">
    <location>
        <begin position="1"/>
        <end position="20"/>
    </location>
</feature>
<feature type="compositionally biased region" description="Low complexity" evidence="1">
    <location>
        <begin position="413"/>
        <end position="449"/>
    </location>
</feature>
<accession>A0A7S1JAA1</accession>
<dbReference type="AlphaFoldDB" id="A0A7S1JAA1"/>
<proteinExistence type="predicted"/>
<gene>
    <name evidence="3" type="ORF">EGYM00392_LOCUS48660</name>
</gene>